<organism evidence="6 7">
    <name type="scientific">Photobacterium gaetbulicola</name>
    <dbReference type="NCBI Taxonomy" id="1295392"/>
    <lineage>
        <taxon>Bacteria</taxon>
        <taxon>Pseudomonadati</taxon>
        <taxon>Pseudomonadota</taxon>
        <taxon>Gammaproteobacteria</taxon>
        <taxon>Vibrionales</taxon>
        <taxon>Vibrionaceae</taxon>
        <taxon>Photobacterium</taxon>
    </lineage>
</organism>
<evidence type="ECO:0000259" key="5">
    <source>
        <dbReference type="PROSITE" id="PS50931"/>
    </source>
</evidence>
<evidence type="ECO:0000256" key="2">
    <source>
        <dbReference type="ARBA" id="ARBA00023015"/>
    </source>
</evidence>
<keyword evidence="3" id="KW-0238">DNA-binding</keyword>
<dbReference type="InterPro" id="IPR000847">
    <property type="entry name" value="LysR_HTH_N"/>
</dbReference>
<dbReference type="FunFam" id="3.40.190.290:FF:000001">
    <property type="entry name" value="Transcriptional regulator, LysR family"/>
    <property type="match status" value="1"/>
</dbReference>
<dbReference type="Pfam" id="PF00126">
    <property type="entry name" value="HTH_1"/>
    <property type="match status" value="1"/>
</dbReference>
<dbReference type="Pfam" id="PF03466">
    <property type="entry name" value="LysR_substrate"/>
    <property type="match status" value="1"/>
</dbReference>
<dbReference type="SUPFAM" id="SSF46785">
    <property type="entry name" value="Winged helix' DNA-binding domain"/>
    <property type="match status" value="1"/>
</dbReference>
<gene>
    <name evidence="6" type="ORF">RJ45_16360</name>
</gene>
<dbReference type="AlphaFoldDB" id="A0A0B9G1X4"/>
<dbReference type="Proteomes" id="UP000031278">
    <property type="component" value="Unassembled WGS sequence"/>
</dbReference>
<dbReference type="EMBL" id="JWLZ01000174">
    <property type="protein sequence ID" value="KHT62669.1"/>
    <property type="molecule type" value="Genomic_DNA"/>
</dbReference>
<feature type="domain" description="HTH lysR-type" evidence="5">
    <location>
        <begin position="1"/>
        <end position="59"/>
    </location>
</feature>
<dbReference type="PANTHER" id="PTHR30537">
    <property type="entry name" value="HTH-TYPE TRANSCRIPTIONAL REGULATOR"/>
    <property type="match status" value="1"/>
</dbReference>
<comment type="similarity">
    <text evidence="1">Belongs to the LysR transcriptional regulatory family.</text>
</comment>
<protein>
    <recommendedName>
        <fullName evidence="5">HTH lysR-type domain-containing protein</fullName>
    </recommendedName>
</protein>
<reference evidence="6 7" key="1">
    <citation type="submission" date="2014-12" db="EMBL/GenBank/DDBJ databases">
        <title>Genome sequencing of Photobacterium gaetbulicola AD005a.</title>
        <authorList>
            <person name="Adrian T.G.S."/>
            <person name="Chan K.G."/>
        </authorList>
    </citation>
    <scope>NUCLEOTIDE SEQUENCE [LARGE SCALE GENOMIC DNA]</scope>
    <source>
        <strain evidence="6 7">AD005a</strain>
    </source>
</reference>
<dbReference type="InterPro" id="IPR036388">
    <property type="entry name" value="WH-like_DNA-bd_sf"/>
</dbReference>
<dbReference type="CDD" id="cd08422">
    <property type="entry name" value="PBP2_CrgA_like"/>
    <property type="match status" value="1"/>
</dbReference>
<evidence type="ECO:0000313" key="6">
    <source>
        <dbReference type="EMBL" id="KHT62669.1"/>
    </source>
</evidence>
<keyword evidence="4" id="KW-0804">Transcription</keyword>
<dbReference type="FunFam" id="1.10.10.10:FF:000001">
    <property type="entry name" value="LysR family transcriptional regulator"/>
    <property type="match status" value="1"/>
</dbReference>
<dbReference type="PROSITE" id="PS50931">
    <property type="entry name" value="HTH_LYSR"/>
    <property type="match status" value="1"/>
</dbReference>
<evidence type="ECO:0000256" key="4">
    <source>
        <dbReference type="ARBA" id="ARBA00023163"/>
    </source>
</evidence>
<dbReference type="RefSeq" id="WP_039464493.1">
    <property type="nucleotide sequence ID" value="NZ_JWLZ01000174.1"/>
</dbReference>
<evidence type="ECO:0000256" key="1">
    <source>
        <dbReference type="ARBA" id="ARBA00009437"/>
    </source>
</evidence>
<dbReference type="GO" id="GO:0003700">
    <property type="term" value="F:DNA-binding transcription factor activity"/>
    <property type="evidence" value="ECO:0007669"/>
    <property type="project" value="InterPro"/>
</dbReference>
<evidence type="ECO:0000313" key="7">
    <source>
        <dbReference type="Proteomes" id="UP000031278"/>
    </source>
</evidence>
<dbReference type="InterPro" id="IPR005119">
    <property type="entry name" value="LysR_subst-bd"/>
</dbReference>
<dbReference type="SUPFAM" id="SSF53850">
    <property type="entry name" value="Periplasmic binding protein-like II"/>
    <property type="match status" value="1"/>
</dbReference>
<dbReference type="Gene3D" id="3.40.190.290">
    <property type="match status" value="1"/>
</dbReference>
<keyword evidence="2" id="KW-0805">Transcription regulation</keyword>
<dbReference type="InterPro" id="IPR036390">
    <property type="entry name" value="WH_DNA-bd_sf"/>
</dbReference>
<accession>A0A0B9G1X4</accession>
<dbReference type="PANTHER" id="PTHR30537:SF5">
    <property type="entry name" value="HTH-TYPE TRANSCRIPTIONAL ACTIVATOR TTDR-RELATED"/>
    <property type="match status" value="1"/>
</dbReference>
<proteinExistence type="inferred from homology"/>
<dbReference type="Gene3D" id="1.10.10.10">
    <property type="entry name" value="Winged helix-like DNA-binding domain superfamily/Winged helix DNA-binding domain"/>
    <property type="match status" value="1"/>
</dbReference>
<dbReference type="GO" id="GO:0003677">
    <property type="term" value="F:DNA binding"/>
    <property type="evidence" value="ECO:0007669"/>
    <property type="project" value="UniProtKB-KW"/>
</dbReference>
<sequence>MDKLDCIRTFIRVVQLGSFTAVAHAHNITQGSVSKKVAWLEQQLSVLLLHRTSRQLSLTDAGEAYYQHALRLLEEHDGFETMLKGEQLTAKGRLALSMPTSLGLHLLAEPIADFMALHPEVDIDLSLNDQHIDLYRDNIDIAFRASYLKDSGLKAKQLMENTMVYCASPDYLQRHGSPQTASELTGHQCLTYSLVYPSNVWTLTSREGQSEKVPLNESFRTDSPEMLLKMAVLGQGISILPHWMVTPYEATGELVQVLTGYNKQTIPLYAVYKACHSLPLRIRAFIDFIAEALDDDHHHT</sequence>
<evidence type="ECO:0000256" key="3">
    <source>
        <dbReference type="ARBA" id="ARBA00023125"/>
    </source>
</evidence>
<name>A0A0B9G1X4_9GAMM</name>
<comment type="caution">
    <text evidence="6">The sequence shown here is derived from an EMBL/GenBank/DDBJ whole genome shotgun (WGS) entry which is preliminary data.</text>
</comment>
<dbReference type="InterPro" id="IPR058163">
    <property type="entry name" value="LysR-type_TF_proteobact-type"/>
</dbReference>